<protein>
    <submittedName>
        <fullName evidence="1">Uncharacterized protein</fullName>
    </submittedName>
</protein>
<name>A0A5K1UGJ7_ENTHI</name>
<dbReference type="OMA" id="FICEMQR"/>
<gene>
    <name evidence="1" type="ORF">CL6EHI_129930</name>
</gene>
<sequence>METKHLTPSPIGEDSSTQIFINNSSNNNVIIEKGLKNRNDAVCKKYLKQKNELKSFESIQQSILLALLNKYCEFTLELPTKLSTVTLNNPRLIKLTIGTEEINVKRLSESIYANSFITDIQKGIKEETCVRNYEKKKRIFINNFLIDVCLELGYLFESKYSRKSKQTLQLERIQKIYKDNYVMNIDEITKKGKAINKYLFTLVCNNNSITIQRNNPILHKLLSSEQQSSSLFSLKTN</sequence>
<dbReference type="VEuPathDB" id="AmoebaDB:EHI7A_105510"/>
<proteinExistence type="predicted"/>
<accession>A0A5K1UGJ7</accession>
<evidence type="ECO:0000313" key="2">
    <source>
        <dbReference type="Proteomes" id="UP000078387"/>
    </source>
</evidence>
<dbReference type="VEuPathDB" id="AmoebaDB:KM1_020310"/>
<dbReference type="AlphaFoldDB" id="A0A5K1UGJ7"/>
<reference evidence="1 2" key="1">
    <citation type="submission" date="2016-05" db="EMBL/GenBank/DDBJ databases">
        <title>First whole genome sequencing of Entamoeba histolytica HM1:IMSS-clone-6.</title>
        <authorList>
            <person name="Mukherjee Avik.K."/>
            <person name="Izumyama S."/>
            <person name="Nakada-Tsukui K."/>
            <person name="Nozaki T."/>
        </authorList>
    </citation>
    <scope>NUCLEOTIDE SEQUENCE [LARGE SCALE GENOMIC DNA]</scope>
    <source>
        <strain evidence="1 2">HM1:IMSS clone 6</strain>
    </source>
</reference>
<dbReference type="VEuPathDB" id="AmoebaDB:EHI_129930"/>
<dbReference type="EMBL" id="BDEQ01000001">
    <property type="protein sequence ID" value="GAT96780.1"/>
    <property type="molecule type" value="Genomic_DNA"/>
</dbReference>
<comment type="caution">
    <text evidence="1">The sequence shown here is derived from an EMBL/GenBank/DDBJ whole genome shotgun (WGS) entry which is preliminary data.</text>
</comment>
<dbReference type="Proteomes" id="UP000078387">
    <property type="component" value="Unassembled WGS sequence"/>
</dbReference>
<dbReference type="VEuPathDB" id="AmoebaDB:EHI5A_066900"/>
<dbReference type="VEuPathDB" id="AmoebaDB:EHI8A_072920"/>
<evidence type="ECO:0000313" key="1">
    <source>
        <dbReference type="EMBL" id="GAT96780.1"/>
    </source>
</evidence>
<organism evidence="1 2">
    <name type="scientific">Entamoeba histolytica</name>
    <dbReference type="NCBI Taxonomy" id="5759"/>
    <lineage>
        <taxon>Eukaryota</taxon>
        <taxon>Amoebozoa</taxon>
        <taxon>Evosea</taxon>
        <taxon>Archamoebae</taxon>
        <taxon>Mastigamoebida</taxon>
        <taxon>Entamoebidae</taxon>
        <taxon>Entamoeba</taxon>
    </lineage>
</organism>